<accession>A0A1F7IB61</accession>
<keyword evidence="2" id="KW-0812">Transmembrane</keyword>
<proteinExistence type="predicted"/>
<comment type="caution">
    <text evidence="3">The sequence shown here is derived from an EMBL/GenBank/DDBJ whole genome shotgun (WGS) entry which is preliminary data.</text>
</comment>
<dbReference type="AlphaFoldDB" id="A0A1F7IB61"/>
<evidence type="ECO:0000256" key="2">
    <source>
        <dbReference type="SAM" id="Phobius"/>
    </source>
</evidence>
<protein>
    <submittedName>
        <fullName evidence="3">Uncharacterized protein</fullName>
    </submittedName>
</protein>
<keyword evidence="1" id="KW-0175">Coiled coil</keyword>
<evidence type="ECO:0000313" key="4">
    <source>
        <dbReference type="Proteomes" id="UP000177698"/>
    </source>
</evidence>
<evidence type="ECO:0000313" key="3">
    <source>
        <dbReference type="EMBL" id="OGK40593.1"/>
    </source>
</evidence>
<dbReference type="EMBL" id="MGAG01000023">
    <property type="protein sequence ID" value="OGK40593.1"/>
    <property type="molecule type" value="Genomic_DNA"/>
</dbReference>
<name>A0A1F7IB61_9BACT</name>
<reference evidence="3 4" key="1">
    <citation type="journal article" date="2016" name="Nat. Commun.">
        <title>Thousands of microbial genomes shed light on interconnected biogeochemical processes in an aquifer system.</title>
        <authorList>
            <person name="Anantharaman K."/>
            <person name="Brown C.T."/>
            <person name="Hug L.A."/>
            <person name="Sharon I."/>
            <person name="Castelle C.J."/>
            <person name="Probst A.J."/>
            <person name="Thomas B.C."/>
            <person name="Singh A."/>
            <person name="Wilkins M.J."/>
            <person name="Karaoz U."/>
            <person name="Brodie E.L."/>
            <person name="Williams K.H."/>
            <person name="Hubbard S.S."/>
            <person name="Banfield J.F."/>
        </authorList>
    </citation>
    <scope>NUCLEOTIDE SEQUENCE [LARGE SCALE GENOMIC DNA]</scope>
</reference>
<feature type="coiled-coil region" evidence="1">
    <location>
        <begin position="41"/>
        <end position="68"/>
    </location>
</feature>
<keyword evidence="2" id="KW-1133">Transmembrane helix</keyword>
<evidence type="ECO:0000256" key="1">
    <source>
        <dbReference type="SAM" id="Coils"/>
    </source>
</evidence>
<keyword evidence="2" id="KW-0472">Membrane</keyword>
<gene>
    <name evidence="3" type="ORF">A2954_00240</name>
</gene>
<sequence length="227" mass="25886">MKIKIDYSSVRALRQNLPYIIGLTALCAISLFILLINIRQYQTNLSKIRSLQKEINQYNKKKDLLDFKSQIVDTQIDLDLANKALTQLIPVKEDYFSALAALERISAQTNFVITYYNIVIGNSTPEKLAIEIEGQGDPNAFLEFLKEYKFAGGRLITIDKIQFSQETFKGAKIHIYLYSGKVSNSQPSDSTNTIDLLLIEKILEKVQVQLKSEESEVYDYPTKSNPF</sequence>
<dbReference type="STRING" id="1802056.A2954_00240"/>
<dbReference type="Proteomes" id="UP000177698">
    <property type="component" value="Unassembled WGS sequence"/>
</dbReference>
<feature type="transmembrane region" description="Helical" evidence="2">
    <location>
        <begin position="17"/>
        <end position="38"/>
    </location>
</feature>
<organism evidence="3 4">
    <name type="scientific">Candidatus Roizmanbacteria bacterium RIFCSPLOWO2_01_FULL_37_12</name>
    <dbReference type="NCBI Taxonomy" id="1802056"/>
    <lineage>
        <taxon>Bacteria</taxon>
        <taxon>Candidatus Roizmaniibacteriota</taxon>
    </lineage>
</organism>